<accession>A0ABZ1HZ00</accession>
<keyword evidence="6 11" id="KW-0812">Transmembrane</keyword>
<organism evidence="12 13">
    <name type="scientific">Amycolatopsis rhabdoformis</name>
    <dbReference type="NCBI Taxonomy" id="1448059"/>
    <lineage>
        <taxon>Bacteria</taxon>
        <taxon>Bacillati</taxon>
        <taxon>Actinomycetota</taxon>
        <taxon>Actinomycetes</taxon>
        <taxon>Pseudonocardiales</taxon>
        <taxon>Pseudonocardiaceae</taxon>
        <taxon>Amycolatopsis</taxon>
    </lineage>
</organism>
<feature type="transmembrane region" description="Helical" evidence="11">
    <location>
        <begin position="347"/>
        <end position="363"/>
    </location>
</feature>
<keyword evidence="7" id="KW-0256">Endoplasmic reticulum</keyword>
<comment type="subcellular location">
    <subcellularLocation>
        <location evidence="1">Endoplasmic reticulum membrane</location>
        <topology evidence="1">Multi-pass membrane protein</topology>
    </subcellularLocation>
</comment>
<feature type="transmembrane region" description="Helical" evidence="11">
    <location>
        <begin position="318"/>
        <end position="340"/>
    </location>
</feature>
<feature type="transmembrane region" description="Helical" evidence="11">
    <location>
        <begin position="160"/>
        <end position="181"/>
    </location>
</feature>
<evidence type="ECO:0000256" key="1">
    <source>
        <dbReference type="ARBA" id="ARBA00004477"/>
    </source>
</evidence>
<evidence type="ECO:0000256" key="7">
    <source>
        <dbReference type="ARBA" id="ARBA00022824"/>
    </source>
</evidence>
<sequence length="422" mass="46824">MTATVTTEEFTSEEEPTGPVAASRVPRWLTGDFARVLAVVLAWNVVLIAVAWLFGPSSPVSEGVPKPGTGIGSTWSLLSHTYRWDAGNYGDIAQHAYTSSYVPLRAFYPVFPICVWFVQTISFHLIGLLLAGFLVNVVATWLATTALLKIARFYFTNARAQWLVVAAFLTAPTAFFLHSFYSEAVFCALGFWAYLFALRRQWLWMGLCLIPLTASRITAAVFVGLCFLEFWRSKDWKLRGLLNWRLLWFPAAFLGLGAHMLYMKIQTGSAMASFNALKGVATWSYHKFNPNIFATGWTEAKVTAHALLGDTPMDGWTLMSHVLPTIGLALLLVSSVYIFVALRAKGIPLALFGIASIVMLTINNNVVSVHRYLLPCLVMYVALVLFAERRPKLRGVVYGVLYANSTIGALIFLRFVSGYWAG</sequence>
<keyword evidence="3" id="KW-0337">GPI-anchor biosynthesis</keyword>
<keyword evidence="13" id="KW-1185">Reference proteome</keyword>
<evidence type="ECO:0000313" key="12">
    <source>
        <dbReference type="EMBL" id="WSE26778.1"/>
    </source>
</evidence>
<feature type="transmembrane region" description="Helical" evidence="11">
    <location>
        <begin position="399"/>
        <end position="421"/>
    </location>
</feature>
<dbReference type="PANTHER" id="PTHR12468">
    <property type="entry name" value="GPI MANNOSYLTRANSFERASE 2"/>
    <property type="match status" value="1"/>
</dbReference>
<feature type="transmembrane region" description="Helical" evidence="11">
    <location>
        <begin position="201"/>
        <end position="230"/>
    </location>
</feature>
<reference evidence="12 13" key="1">
    <citation type="journal article" date="2015" name="Int. J. Syst. Evol. Microbiol.">
        <title>Amycolatopsis rhabdoformis sp. nov., an actinomycete isolated from a tropical forest soil.</title>
        <authorList>
            <person name="Souza W.R."/>
            <person name="Silva R.E."/>
            <person name="Goodfellow M."/>
            <person name="Busarakam K."/>
            <person name="Figueiro F.S."/>
            <person name="Ferreira D."/>
            <person name="Rodrigues-Filho E."/>
            <person name="Moraes L.A.B."/>
            <person name="Zucchi T.D."/>
        </authorList>
    </citation>
    <scope>NUCLEOTIDE SEQUENCE [LARGE SCALE GENOMIC DNA]</scope>
    <source>
        <strain evidence="12 13">NCIMB 14900</strain>
    </source>
</reference>
<gene>
    <name evidence="12" type="ORF">VSH64_28290</name>
</gene>
<evidence type="ECO:0000313" key="13">
    <source>
        <dbReference type="Proteomes" id="UP001330812"/>
    </source>
</evidence>
<dbReference type="Proteomes" id="UP001330812">
    <property type="component" value="Chromosome"/>
</dbReference>
<evidence type="ECO:0000256" key="3">
    <source>
        <dbReference type="ARBA" id="ARBA00022502"/>
    </source>
</evidence>
<feature type="transmembrane region" description="Helical" evidence="11">
    <location>
        <begin position="369"/>
        <end position="387"/>
    </location>
</feature>
<comment type="pathway">
    <text evidence="2">Glycolipid biosynthesis; glycosylphosphatidylinositol-anchor biosynthesis.</text>
</comment>
<protein>
    <recommendedName>
        <fullName evidence="14">Mannosyltransferase</fullName>
    </recommendedName>
</protein>
<evidence type="ECO:0000256" key="9">
    <source>
        <dbReference type="ARBA" id="ARBA00023136"/>
    </source>
</evidence>
<keyword evidence="4" id="KW-0328">Glycosyltransferase</keyword>
<feature type="transmembrane region" description="Helical" evidence="11">
    <location>
        <begin position="125"/>
        <end position="148"/>
    </location>
</feature>
<evidence type="ECO:0000256" key="10">
    <source>
        <dbReference type="SAM" id="MobiDB-lite"/>
    </source>
</evidence>
<keyword evidence="9 11" id="KW-0472">Membrane</keyword>
<evidence type="ECO:0000256" key="6">
    <source>
        <dbReference type="ARBA" id="ARBA00022692"/>
    </source>
</evidence>
<dbReference type="RefSeq" id="WP_326565760.1">
    <property type="nucleotide sequence ID" value="NZ_CP142149.1"/>
</dbReference>
<dbReference type="EMBL" id="CP142149">
    <property type="protein sequence ID" value="WSE26778.1"/>
    <property type="molecule type" value="Genomic_DNA"/>
</dbReference>
<dbReference type="InterPro" id="IPR007315">
    <property type="entry name" value="PIG-V/Gpi18"/>
</dbReference>
<feature type="transmembrane region" description="Helical" evidence="11">
    <location>
        <begin position="242"/>
        <end position="262"/>
    </location>
</feature>
<dbReference type="PANTHER" id="PTHR12468:SF2">
    <property type="entry name" value="GPI MANNOSYLTRANSFERASE 2"/>
    <property type="match status" value="1"/>
</dbReference>
<evidence type="ECO:0000256" key="8">
    <source>
        <dbReference type="ARBA" id="ARBA00022989"/>
    </source>
</evidence>
<evidence type="ECO:0000256" key="2">
    <source>
        <dbReference type="ARBA" id="ARBA00004687"/>
    </source>
</evidence>
<proteinExistence type="predicted"/>
<evidence type="ECO:0000256" key="11">
    <source>
        <dbReference type="SAM" id="Phobius"/>
    </source>
</evidence>
<evidence type="ECO:0000256" key="5">
    <source>
        <dbReference type="ARBA" id="ARBA00022679"/>
    </source>
</evidence>
<keyword evidence="8 11" id="KW-1133">Transmembrane helix</keyword>
<feature type="transmembrane region" description="Helical" evidence="11">
    <location>
        <begin position="33"/>
        <end position="54"/>
    </location>
</feature>
<name>A0ABZ1HZ00_9PSEU</name>
<evidence type="ECO:0000256" key="4">
    <source>
        <dbReference type="ARBA" id="ARBA00022676"/>
    </source>
</evidence>
<evidence type="ECO:0008006" key="14">
    <source>
        <dbReference type="Google" id="ProtNLM"/>
    </source>
</evidence>
<feature type="region of interest" description="Disordered" evidence="10">
    <location>
        <begin position="1"/>
        <end position="21"/>
    </location>
</feature>
<keyword evidence="5" id="KW-0808">Transferase</keyword>